<evidence type="ECO:0008006" key="3">
    <source>
        <dbReference type="Google" id="ProtNLM"/>
    </source>
</evidence>
<proteinExistence type="predicted"/>
<comment type="caution">
    <text evidence="1">The sequence shown here is derived from an EMBL/GenBank/DDBJ whole genome shotgun (WGS) entry which is preliminary data.</text>
</comment>
<evidence type="ECO:0000313" key="2">
    <source>
        <dbReference type="Proteomes" id="UP001590951"/>
    </source>
</evidence>
<reference evidence="1 2" key="1">
    <citation type="submission" date="2024-09" db="EMBL/GenBank/DDBJ databases">
        <title>Rethinking Asexuality: The Enigmatic Case of Functional Sexual Genes in Lepraria (Stereocaulaceae).</title>
        <authorList>
            <person name="Doellman M."/>
            <person name="Sun Y."/>
            <person name="Barcenas-Pena A."/>
            <person name="Lumbsch H.T."/>
            <person name="Grewe F."/>
        </authorList>
    </citation>
    <scope>NUCLEOTIDE SEQUENCE [LARGE SCALE GENOMIC DNA]</scope>
    <source>
        <strain evidence="1 2">Grewe 0041</strain>
    </source>
</reference>
<evidence type="ECO:0000313" key="1">
    <source>
        <dbReference type="EMBL" id="KAL2044538.1"/>
    </source>
</evidence>
<accession>A0ABR4AHH1</accession>
<keyword evidence="2" id="KW-1185">Reference proteome</keyword>
<protein>
    <recommendedName>
        <fullName evidence="3">Secreted protein</fullName>
    </recommendedName>
</protein>
<dbReference type="Proteomes" id="UP001590951">
    <property type="component" value="Unassembled WGS sequence"/>
</dbReference>
<organism evidence="1 2">
    <name type="scientific">Lepraria finkii</name>
    <dbReference type="NCBI Taxonomy" id="1340010"/>
    <lineage>
        <taxon>Eukaryota</taxon>
        <taxon>Fungi</taxon>
        <taxon>Dikarya</taxon>
        <taxon>Ascomycota</taxon>
        <taxon>Pezizomycotina</taxon>
        <taxon>Lecanoromycetes</taxon>
        <taxon>OSLEUM clade</taxon>
        <taxon>Lecanoromycetidae</taxon>
        <taxon>Lecanorales</taxon>
        <taxon>Lecanorineae</taxon>
        <taxon>Stereocaulaceae</taxon>
        <taxon>Lepraria</taxon>
    </lineage>
</organism>
<dbReference type="EMBL" id="JBHFEH010000200">
    <property type="protein sequence ID" value="KAL2044538.1"/>
    <property type="molecule type" value="Genomic_DNA"/>
</dbReference>
<gene>
    <name evidence="1" type="ORF">ABVK25_012391</name>
</gene>
<sequence>MQKLVSRPWAMAPLTLLWSQGVVGSLLGLGVRPGHHLVCLLSPLASMRTPSAFALTPLAAHGTLPLHIPASPAGITHEGVEPAGLHEMA</sequence>
<name>A0ABR4AHH1_9LECA</name>